<dbReference type="CDD" id="cd00096">
    <property type="entry name" value="Ig"/>
    <property type="match status" value="1"/>
</dbReference>
<keyword evidence="15" id="KW-1185">Reference proteome</keyword>
<dbReference type="PROSITE" id="PS50835">
    <property type="entry name" value="IG_LIKE"/>
    <property type="match status" value="5"/>
</dbReference>
<keyword evidence="2 11" id="KW-0812">Transmembrane</keyword>
<evidence type="ECO:0000256" key="1">
    <source>
        <dbReference type="ARBA" id="ARBA00004479"/>
    </source>
</evidence>
<evidence type="ECO:0000256" key="10">
    <source>
        <dbReference type="SAM" id="MobiDB-lite"/>
    </source>
</evidence>
<dbReference type="GO" id="GO:0005911">
    <property type="term" value="C:cell-cell junction"/>
    <property type="evidence" value="ECO:0007669"/>
    <property type="project" value="TreeGrafter"/>
</dbReference>
<feature type="domain" description="Ig-like" evidence="13">
    <location>
        <begin position="265"/>
        <end position="351"/>
    </location>
</feature>
<keyword evidence="5 11" id="KW-1133">Transmembrane helix</keyword>
<dbReference type="SMART" id="SM00408">
    <property type="entry name" value="IGc2"/>
    <property type="match status" value="4"/>
</dbReference>
<feature type="domain" description="Ig-like" evidence="13">
    <location>
        <begin position="439"/>
        <end position="533"/>
    </location>
</feature>
<dbReference type="InterPro" id="IPR036179">
    <property type="entry name" value="Ig-like_dom_sf"/>
</dbReference>
<evidence type="ECO:0000256" key="11">
    <source>
        <dbReference type="SAM" id="Phobius"/>
    </source>
</evidence>
<dbReference type="InterPro" id="IPR003598">
    <property type="entry name" value="Ig_sub2"/>
</dbReference>
<dbReference type="Gene3D" id="2.60.40.10">
    <property type="entry name" value="Immunoglobulins"/>
    <property type="match status" value="5"/>
</dbReference>
<keyword evidence="6 11" id="KW-0472">Membrane</keyword>
<feature type="compositionally biased region" description="Low complexity" evidence="10">
    <location>
        <begin position="802"/>
        <end position="844"/>
    </location>
</feature>
<dbReference type="OrthoDB" id="6413693at2759"/>
<feature type="domain" description="Ig-like" evidence="13">
    <location>
        <begin position="52"/>
        <end position="151"/>
    </location>
</feature>
<feature type="region of interest" description="Disordered" evidence="10">
    <location>
        <begin position="777"/>
        <end position="844"/>
    </location>
</feature>
<dbReference type="SMART" id="SM00409">
    <property type="entry name" value="IG"/>
    <property type="match status" value="5"/>
</dbReference>
<dbReference type="SUPFAM" id="SSF48726">
    <property type="entry name" value="Immunoglobulin"/>
    <property type="match status" value="4"/>
</dbReference>
<evidence type="ECO:0000313" key="15">
    <source>
        <dbReference type="Proteomes" id="UP001153620"/>
    </source>
</evidence>
<dbReference type="Pfam" id="PF13927">
    <property type="entry name" value="Ig_3"/>
    <property type="match status" value="2"/>
</dbReference>
<dbReference type="PANTHER" id="PTHR11640:SF31">
    <property type="entry name" value="IRREGULAR CHIASM C-ROUGHEST PROTEIN-RELATED"/>
    <property type="match status" value="1"/>
</dbReference>
<gene>
    <name evidence="14" type="ORF">CHIRRI_LOCUS5644</name>
</gene>
<dbReference type="Pfam" id="PF08205">
    <property type="entry name" value="C2-set_2"/>
    <property type="match status" value="1"/>
</dbReference>
<feature type="region of interest" description="Disordered" evidence="10">
    <location>
        <begin position="588"/>
        <end position="613"/>
    </location>
</feature>
<evidence type="ECO:0000256" key="5">
    <source>
        <dbReference type="ARBA" id="ARBA00022989"/>
    </source>
</evidence>
<evidence type="ECO:0000256" key="2">
    <source>
        <dbReference type="ARBA" id="ARBA00022692"/>
    </source>
</evidence>
<dbReference type="AlphaFoldDB" id="A0A9N9RQ68"/>
<feature type="domain" description="Ig-like" evidence="13">
    <location>
        <begin position="356"/>
        <end position="432"/>
    </location>
</feature>
<dbReference type="Pfam" id="PF13895">
    <property type="entry name" value="Ig_2"/>
    <property type="match status" value="1"/>
</dbReference>
<dbReference type="GO" id="GO:0050839">
    <property type="term" value="F:cell adhesion molecule binding"/>
    <property type="evidence" value="ECO:0007669"/>
    <property type="project" value="TreeGrafter"/>
</dbReference>
<protein>
    <recommendedName>
        <fullName evidence="13">Ig-like domain-containing protein</fullName>
    </recommendedName>
</protein>
<dbReference type="FunFam" id="2.60.40.10:FF:000077">
    <property type="entry name" value="Kirre like nephrin family adhesion molecule 3"/>
    <property type="match status" value="1"/>
</dbReference>
<evidence type="ECO:0000256" key="4">
    <source>
        <dbReference type="ARBA" id="ARBA00022737"/>
    </source>
</evidence>
<dbReference type="EMBL" id="OU895878">
    <property type="protein sequence ID" value="CAG9802739.1"/>
    <property type="molecule type" value="Genomic_DNA"/>
</dbReference>
<proteinExistence type="predicted"/>
<evidence type="ECO:0000259" key="13">
    <source>
        <dbReference type="PROSITE" id="PS50835"/>
    </source>
</evidence>
<dbReference type="GO" id="GO:0098609">
    <property type="term" value="P:cell-cell adhesion"/>
    <property type="evidence" value="ECO:0007669"/>
    <property type="project" value="TreeGrafter"/>
</dbReference>
<feature type="chain" id="PRO_5040131877" description="Ig-like domain-containing protein" evidence="12">
    <location>
        <begin position="39"/>
        <end position="895"/>
    </location>
</feature>
<evidence type="ECO:0000256" key="12">
    <source>
        <dbReference type="SAM" id="SignalP"/>
    </source>
</evidence>
<dbReference type="InterPro" id="IPR013098">
    <property type="entry name" value="Ig_I-set"/>
</dbReference>
<keyword evidence="3 12" id="KW-0732">Signal</keyword>
<evidence type="ECO:0000313" key="14">
    <source>
        <dbReference type="EMBL" id="CAG9802739.1"/>
    </source>
</evidence>
<accession>A0A9N9RQ68</accession>
<name>A0A9N9RQ68_9DIPT</name>
<comment type="subcellular location">
    <subcellularLocation>
        <location evidence="1">Membrane</location>
        <topology evidence="1">Single-pass type I membrane protein</topology>
    </subcellularLocation>
</comment>
<dbReference type="InterPro" id="IPR003599">
    <property type="entry name" value="Ig_sub"/>
</dbReference>
<evidence type="ECO:0000256" key="3">
    <source>
        <dbReference type="ARBA" id="ARBA00022729"/>
    </source>
</evidence>
<dbReference type="Proteomes" id="UP001153620">
    <property type="component" value="Chromosome 2"/>
</dbReference>
<keyword evidence="9" id="KW-0393">Immunoglobulin domain</keyword>
<feature type="transmembrane region" description="Helical" evidence="11">
    <location>
        <begin position="542"/>
        <end position="564"/>
    </location>
</feature>
<dbReference type="Pfam" id="PF07679">
    <property type="entry name" value="I-set"/>
    <property type="match status" value="1"/>
</dbReference>
<feature type="compositionally biased region" description="Basic and acidic residues" evidence="10">
    <location>
        <begin position="588"/>
        <end position="607"/>
    </location>
</feature>
<dbReference type="PANTHER" id="PTHR11640">
    <property type="entry name" value="NEPHRIN"/>
    <property type="match status" value="1"/>
</dbReference>
<keyword evidence="7" id="KW-1015">Disulfide bond</keyword>
<feature type="signal peptide" evidence="12">
    <location>
        <begin position="1"/>
        <end position="38"/>
    </location>
</feature>
<keyword evidence="8" id="KW-0325">Glycoprotein</keyword>
<sequence>MTTMFLSKRINTNSRNCGLQFICLLLLRLFILLPLTTAKFHNSANSQERQFQRFAMEPQDQTAIVGSRVTLPCRVIDKTGLIQWTKDDFGLGVHRNLSGYERYSMVGSDEEGDFSLDIFPAMLDDDAGYQCQVSAGANGAPAIRSRSAQITVLVPPEHPKIVKGNSSIEEIVTTEDREIELECVSLGGKPAAEITWIDGMGNVLTSGVEYMKNLMPDNKRYEARSILKLIPKRSHHNTTIICQALNSADRQEKTAKLKLTVKYAPKVTVSVISGALANEKIPEGVEVRLACHAEANPNDLKYRWYINGEPAIGDYTTEMIIHNISRKYHNSIIKCEVENAVGKSESSQFLEIRYGPAFKRPLKSVEADEGDTVTLTCDVDGNPTPDIEWISDATGKTVGTSANLTLTVKNDQAGSYTCRASVMGIFIEASASIYLKGPPSITSSKKQFGVPGETVQIECVAFSTPKVTHILWSYNGKEINSSQNDDYTIIEDATTYGMKSTLVIHKSDARHFGRYNCSVTNDYGHDYVDIVLAGLHDSQVTYVFIVLAIILFIVMVAMISVICIKSGKRKLPPADMISEHHITEKSFKDSDRYSNTSELKDPDRDYSEYSGTESTATRTAINILGNGHTGNGGMPLAGPVKLPNDQQRYSGDYSDLHMATKVGLTNNGYIPYNDYTRDYSPPNSMRSNIPPNLKNHLISSSGHSPLINSTQNVTGNGGIDSYTLGRNRELRQDNGLPTIPLNTMPNGLINQSLLNNVDIRYSATYGNPYLKNSSISPLPPPITHHKPYTANPSVTPAPPPYNRSNNSNSSFSSSTTISNSGSLLGGANNHNNNNNISNSNHNNSVGLSYPNSSCVSTGTTVTSSTAASAQITSPSRQFILPTNGDLKKGSLATHV</sequence>
<evidence type="ECO:0000256" key="7">
    <source>
        <dbReference type="ARBA" id="ARBA00023157"/>
    </source>
</evidence>
<dbReference type="InterPro" id="IPR013783">
    <property type="entry name" value="Ig-like_fold"/>
</dbReference>
<dbReference type="GO" id="GO:0005886">
    <property type="term" value="C:plasma membrane"/>
    <property type="evidence" value="ECO:0007669"/>
    <property type="project" value="TreeGrafter"/>
</dbReference>
<keyword evidence="4" id="KW-0677">Repeat</keyword>
<reference evidence="14" key="1">
    <citation type="submission" date="2022-01" db="EMBL/GenBank/DDBJ databases">
        <authorList>
            <person name="King R."/>
        </authorList>
    </citation>
    <scope>NUCLEOTIDE SEQUENCE</scope>
</reference>
<dbReference type="InterPro" id="IPR051275">
    <property type="entry name" value="Cell_adhesion_signaling"/>
</dbReference>
<evidence type="ECO:0000256" key="8">
    <source>
        <dbReference type="ARBA" id="ARBA00023180"/>
    </source>
</evidence>
<reference evidence="14" key="2">
    <citation type="submission" date="2022-10" db="EMBL/GenBank/DDBJ databases">
        <authorList>
            <consortium name="ENA_rothamsted_submissions"/>
            <consortium name="culmorum"/>
            <person name="King R."/>
        </authorList>
    </citation>
    <scope>NUCLEOTIDE SEQUENCE</scope>
</reference>
<organism evidence="14 15">
    <name type="scientific">Chironomus riparius</name>
    <dbReference type="NCBI Taxonomy" id="315576"/>
    <lineage>
        <taxon>Eukaryota</taxon>
        <taxon>Metazoa</taxon>
        <taxon>Ecdysozoa</taxon>
        <taxon>Arthropoda</taxon>
        <taxon>Hexapoda</taxon>
        <taxon>Insecta</taxon>
        <taxon>Pterygota</taxon>
        <taxon>Neoptera</taxon>
        <taxon>Endopterygota</taxon>
        <taxon>Diptera</taxon>
        <taxon>Nematocera</taxon>
        <taxon>Chironomoidea</taxon>
        <taxon>Chironomidae</taxon>
        <taxon>Chironominae</taxon>
        <taxon>Chironomus</taxon>
    </lineage>
</organism>
<feature type="domain" description="Ig-like" evidence="13">
    <location>
        <begin position="159"/>
        <end position="258"/>
    </location>
</feature>
<dbReference type="InterPro" id="IPR007110">
    <property type="entry name" value="Ig-like_dom"/>
</dbReference>
<evidence type="ECO:0000256" key="6">
    <source>
        <dbReference type="ARBA" id="ARBA00023136"/>
    </source>
</evidence>
<dbReference type="InterPro" id="IPR013162">
    <property type="entry name" value="CD80_C2-set"/>
</dbReference>
<evidence type="ECO:0000256" key="9">
    <source>
        <dbReference type="ARBA" id="ARBA00023319"/>
    </source>
</evidence>